<evidence type="ECO:0000313" key="3">
    <source>
        <dbReference type="Proteomes" id="UP000093000"/>
    </source>
</evidence>
<reference evidence="2 3" key="1">
    <citation type="submission" date="2016-03" db="EMBL/GenBank/DDBJ databases">
        <title>Choanephora cucurbitarum.</title>
        <authorList>
            <person name="Min B."/>
            <person name="Park H."/>
            <person name="Park J.-H."/>
            <person name="Shin H.-D."/>
            <person name="Choi I.-G."/>
        </authorList>
    </citation>
    <scope>NUCLEOTIDE SEQUENCE [LARGE SCALE GENOMIC DNA]</scope>
    <source>
        <strain evidence="2 3">KUS-F28377</strain>
    </source>
</reference>
<feature type="transmembrane region" description="Helical" evidence="1">
    <location>
        <begin position="65"/>
        <end position="82"/>
    </location>
</feature>
<sequence>MRSSKINLGRKTLTRSSITLDSTQAFSDKHSKEIQMSLRAYRFLPKKTGEHRHIVTKVEYSRGRVLIWGCFWAAGIGLVAVTEKAI</sequence>
<dbReference type="EMBL" id="LUGH01001118">
    <property type="protein sequence ID" value="OBZ81630.1"/>
    <property type="molecule type" value="Genomic_DNA"/>
</dbReference>
<accession>A0A1C7MXS6</accession>
<keyword evidence="1" id="KW-1133">Transmembrane helix</keyword>
<dbReference type="InParanoid" id="A0A1C7MXS6"/>
<dbReference type="Proteomes" id="UP000093000">
    <property type="component" value="Unassembled WGS sequence"/>
</dbReference>
<name>A0A1C7MXS6_9FUNG</name>
<dbReference type="AlphaFoldDB" id="A0A1C7MXS6"/>
<protein>
    <submittedName>
        <fullName evidence="2">Uncharacterized protein</fullName>
    </submittedName>
</protein>
<comment type="caution">
    <text evidence="2">The sequence shown here is derived from an EMBL/GenBank/DDBJ whole genome shotgun (WGS) entry which is preliminary data.</text>
</comment>
<keyword evidence="3" id="KW-1185">Reference proteome</keyword>
<evidence type="ECO:0000313" key="2">
    <source>
        <dbReference type="EMBL" id="OBZ81630.1"/>
    </source>
</evidence>
<gene>
    <name evidence="2" type="ORF">A0J61_10320</name>
</gene>
<organism evidence="2 3">
    <name type="scientific">Choanephora cucurbitarum</name>
    <dbReference type="NCBI Taxonomy" id="101091"/>
    <lineage>
        <taxon>Eukaryota</taxon>
        <taxon>Fungi</taxon>
        <taxon>Fungi incertae sedis</taxon>
        <taxon>Mucoromycota</taxon>
        <taxon>Mucoromycotina</taxon>
        <taxon>Mucoromycetes</taxon>
        <taxon>Mucorales</taxon>
        <taxon>Mucorineae</taxon>
        <taxon>Choanephoraceae</taxon>
        <taxon>Choanephoroideae</taxon>
        <taxon>Choanephora</taxon>
    </lineage>
</organism>
<keyword evidence="1" id="KW-0472">Membrane</keyword>
<proteinExistence type="predicted"/>
<keyword evidence="1" id="KW-0812">Transmembrane</keyword>
<evidence type="ECO:0000256" key="1">
    <source>
        <dbReference type="SAM" id="Phobius"/>
    </source>
</evidence>